<keyword evidence="7 12" id="KW-0521">NADP</keyword>
<evidence type="ECO:0000259" key="14">
    <source>
        <dbReference type="Pfam" id="PF02882"/>
    </source>
</evidence>
<keyword evidence="16" id="KW-1185">Reference proteome</keyword>
<dbReference type="FunFam" id="3.40.50.720:FF:000006">
    <property type="entry name" value="Bifunctional protein FolD"/>
    <property type="match status" value="1"/>
</dbReference>
<dbReference type="Pfam" id="PF00763">
    <property type="entry name" value="THF_DHG_CYH"/>
    <property type="match status" value="1"/>
</dbReference>
<keyword evidence="5 12" id="KW-0658">Purine biosynthesis</keyword>
<keyword evidence="3 12" id="KW-0554">One-carbon metabolism</keyword>
<dbReference type="GO" id="GO:0035999">
    <property type="term" value="P:tetrahydrofolate interconversion"/>
    <property type="evidence" value="ECO:0007669"/>
    <property type="project" value="UniProtKB-UniRule"/>
</dbReference>
<gene>
    <name evidence="12 15" type="primary">folD</name>
    <name evidence="15" type="ORF">E5162_09385</name>
</gene>
<dbReference type="InterPro" id="IPR036291">
    <property type="entry name" value="NAD(P)-bd_dom_sf"/>
</dbReference>
<comment type="function">
    <text evidence="12">Catalyzes the oxidation of 5,10-methylenetetrahydrofolate to 5,10-methenyltetrahydrofolate and then the hydrolysis of 5,10-methenyltetrahydrofolate to 10-formyltetrahydrofolate.</text>
</comment>
<protein>
    <recommendedName>
        <fullName evidence="12">Bifunctional protein FolD</fullName>
    </recommendedName>
    <domain>
        <recommendedName>
            <fullName evidence="12">Methylenetetrahydrofolate dehydrogenase</fullName>
            <ecNumber evidence="12">1.5.1.5</ecNumber>
        </recommendedName>
    </domain>
    <domain>
        <recommendedName>
            <fullName evidence="12">Methenyltetrahydrofolate cyclohydrolase</fullName>
            <ecNumber evidence="12">3.5.4.9</ecNumber>
        </recommendedName>
    </domain>
</protein>
<evidence type="ECO:0000256" key="1">
    <source>
        <dbReference type="ARBA" id="ARBA00004777"/>
    </source>
</evidence>
<dbReference type="EMBL" id="SRXV01000002">
    <property type="protein sequence ID" value="TGY93257.1"/>
    <property type="molecule type" value="Genomic_DNA"/>
</dbReference>
<comment type="catalytic activity">
    <reaction evidence="12">
        <text>(6R)-5,10-methenyltetrahydrofolate + H2O = (6R)-10-formyltetrahydrofolate + H(+)</text>
        <dbReference type="Rhea" id="RHEA:23700"/>
        <dbReference type="ChEBI" id="CHEBI:15377"/>
        <dbReference type="ChEBI" id="CHEBI:15378"/>
        <dbReference type="ChEBI" id="CHEBI:57455"/>
        <dbReference type="ChEBI" id="CHEBI:195366"/>
        <dbReference type="EC" id="3.5.4.9"/>
    </reaction>
</comment>
<dbReference type="UniPathway" id="UPA00193"/>
<evidence type="ECO:0000256" key="4">
    <source>
        <dbReference type="ARBA" id="ARBA00022605"/>
    </source>
</evidence>
<organism evidence="15 16">
    <name type="scientific">Marinicauda pacifica</name>
    <dbReference type="NCBI Taxonomy" id="1133559"/>
    <lineage>
        <taxon>Bacteria</taxon>
        <taxon>Pseudomonadati</taxon>
        <taxon>Pseudomonadota</taxon>
        <taxon>Alphaproteobacteria</taxon>
        <taxon>Maricaulales</taxon>
        <taxon>Maricaulaceae</taxon>
        <taxon>Marinicauda</taxon>
    </lineage>
</organism>
<evidence type="ECO:0000256" key="8">
    <source>
        <dbReference type="ARBA" id="ARBA00023002"/>
    </source>
</evidence>
<dbReference type="Proteomes" id="UP000305451">
    <property type="component" value="Unassembled WGS sequence"/>
</dbReference>
<sequence>MSDAIKSVDGAASLLDGKAAAALIDSRAQAGVEALSGPLGRAPCLAVVLVGEDPASHVYVRNKVKRTEASGMRSIEIKKPADLSEDALVAIVEDLNADPGVDGILVQMPLPDHIDSRRVIETIDPDKDVDGLTAASAGRLVQGAPGLRPCTPSGCVWLAREALGDLSGLHVVVIGRSILVGKPAGLLFLEQNCTVTLAHSRTKDLPGLCASADILVAAVGRPEMVKGEWIKPGATVLDVGINRIDAPERGEGKTRLVGDVNFEQAAQKAAFITPVPGGVGPMTIGFLLVNTVRAAAARAGLDYPAAVADL</sequence>
<evidence type="ECO:0000256" key="3">
    <source>
        <dbReference type="ARBA" id="ARBA00022563"/>
    </source>
</evidence>
<dbReference type="Pfam" id="PF02882">
    <property type="entry name" value="THF_DHG_CYH_C"/>
    <property type="match status" value="1"/>
</dbReference>
<accession>A0A4S2HBD3</accession>
<evidence type="ECO:0000256" key="2">
    <source>
        <dbReference type="ARBA" id="ARBA00011738"/>
    </source>
</evidence>
<dbReference type="InterPro" id="IPR020631">
    <property type="entry name" value="THF_DH/CycHdrlase_NAD-bd_dom"/>
</dbReference>
<dbReference type="Gene3D" id="3.40.50.10860">
    <property type="entry name" value="Leucine Dehydrogenase, chain A, domain 1"/>
    <property type="match status" value="1"/>
</dbReference>
<dbReference type="SUPFAM" id="SSF51735">
    <property type="entry name" value="NAD(P)-binding Rossmann-fold domains"/>
    <property type="match status" value="1"/>
</dbReference>
<comment type="pathway">
    <text evidence="1 12">One-carbon metabolism; tetrahydrofolate interconversion.</text>
</comment>
<dbReference type="InterPro" id="IPR020630">
    <property type="entry name" value="THF_DH/CycHdrlase_cat_dom"/>
</dbReference>
<dbReference type="GO" id="GO:0004477">
    <property type="term" value="F:methenyltetrahydrofolate cyclohydrolase activity"/>
    <property type="evidence" value="ECO:0007669"/>
    <property type="project" value="UniProtKB-UniRule"/>
</dbReference>
<name>A0A4S2HBD3_9PROT</name>
<dbReference type="InterPro" id="IPR046346">
    <property type="entry name" value="Aminoacid_DH-like_N_sf"/>
</dbReference>
<comment type="catalytic activity">
    <reaction evidence="12">
        <text>(6R)-5,10-methylene-5,6,7,8-tetrahydrofolate + NADP(+) = (6R)-5,10-methenyltetrahydrofolate + NADPH</text>
        <dbReference type="Rhea" id="RHEA:22812"/>
        <dbReference type="ChEBI" id="CHEBI:15636"/>
        <dbReference type="ChEBI" id="CHEBI:57455"/>
        <dbReference type="ChEBI" id="CHEBI:57783"/>
        <dbReference type="ChEBI" id="CHEBI:58349"/>
        <dbReference type="EC" id="1.5.1.5"/>
    </reaction>
</comment>
<evidence type="ECO:0000256" key="12">
    <source>
        <dbReference type="HAMAP-Rule" id="MF_01576"/>
    </source>
</evidence>
<comment type="similarity">
    <text evidence="12">Belongs to the tetrahydrofolate dehydrogenase/cyclohydrolase family.</text>
</comment>
<evidence type="ECO:0000259" key="13">
    <source>
        <dbReference type="Pfam" id="PF00763"/>
    </source>
</evidence>
<proteinExistence type="inferred from homology"/>
<dbReference type="EC" id="1.5.1.5" evidence="12"/>
<dbReference type="GO" id="GO:0000105">
    <property type="term" value="P:L-histidine biosynthetic process"/>
    <property type="evidence" value="ECO:0007669"/>
    <property type="project" value="UniProtKB-KW"/>
</dbReference>
<dbReference type="OrthoDB" id="9803580at2"/>
<feature type="binding site" evidence="12">
    <location>
        <begin position="175"/>
        <end position="177"/>
    </location>
    <ligand>
        <name>NADP(+)</name>
        <dbReference type="ChEBI" id="CHEBI:58349"/>
    </ligand>
</feature>
<dbReference type="GO" id="GO:0006164">
    <property type="term" value="P:purine nucleotide biosynthetic process"/>
    <property type="evidence" value="ECO:0007669"/>
    <property type="project" value="UniProtKB-KW"/>
</dbReference>
<dbReference type="FunFam" id="3.40.50.10860:FF:000005">
    <property type="entry name" value="C-1-tetrahydrofolate synthase, cytoplasmic, putative"/>
    <property type="match status" value="1"/>
</dbReference>
<dbReference type="InterPro" id="IPR000672">
    <property type="entry name" value="THF_DH/CycHdrlase"/>
</dbReference>
<reference evidence="15 16" key="1">
    <citation type="journal article" date="2013" name="Int. J. Syst. Evol. Microbiol.">
        <title>Marinicauda pacifica gen. nov., sp. nov., a prosthecate alphaproteobacterium of the family Hyphomonadaceae isolated from deep seawater.</title>
        <authorList>
            <person name="Zhang X.Y."/>
            <person name="Li G.W."/>
            <person name="Wang C.S."/>
            <person name="Zhang Y.J."/>
            <person name="Xu X.W."/>
            <person name="Li H."/>
            <person name="Liu A."/>
            <person name="Liu C."/>
            <person name="Xie B.B."/>
            <person name="Qin Q.L."/>
            <person name="Xu Z."/>
            <person name="Chen X.L."/>
            <person name="Zhou B.C."/>
            <person name="Zhang Y.Z."/>
        </authorList>
    </citation>
    <scope>NUCLEOTIDE SEQUENCE [LARGE SCALE GENOMIC DNA]</scope>
    <source>
        <strain evidence="15 16">P-1 km-3</strain>
    </source>
</reference>
<evidence type="ECO:0000256" key="6">
    <source>
        <dbReference type="ARBA" id="ARBA00022801"/>
    </source>
</evidence>
<feature type="domain" description="Tetrahydrofolate dehydrogenase/cyclohydrolase NAD(P)-binding" evidence="14">
    <location>
        <begin position="149"/>
        <end position="297"/>
    </location>
</feature>
<dbReference type="AlphaFoldDB" id="A0A4S2HBD3"/>
<evidence type="ECO:0000256" key="5">
    <source>
        <dbReference type="ARBA" id="ARBA00022755"/>
    </source>
</evidence>
<evidence type="ECO:0000313" key="15">
    <source>
        <dbReference type="EMBL" id="TGY93257.1"/>
    </source>
</evidence>
<dbReference type="GO" id="GO:0009086">
    <property type="term" value="P:methionine biosynthetic process"/>
    <property type="evidence" value="ECO:0007669"/>
    <property type="project" value="UniProtKB-KW"/>
</dbReference>
<comment type="subunit">
    <text evidence="2 12">Homodimer.</text>
</comment>
<dbReference type="PANTHER" id="PTHR48099:SF5">
    <property type="entry name" value="C-1-TETRAHYDROFOLATE SYNTHASE, CYTOPLASMIC"/>
    <property type="match status" value="1"/>
</dbReference>
<evidence type="ECO:0000256" key="11">
    <source>
        <dbReference type="ARBA" id="ARBA00023268"/>
    </source>
</evidence>
<evidence type="ECO:0000313" key="16">
    <source>
        <dbReference type="Proteomes" id="UP000305451"/>
    </source>
</evidence>
<feature type="binding site" evidence="12">
    <location>
        <position position="241"/>
    </location>
    <ligand>
        <name>NADP(+)</name>
        <dbReference type="ChEBI" id="CHEBI:58349"/>
    </ligand>
</feature>
<keyword evidence="4 12" id="KW-0028">Amino-acid biosynthesis</keyword>
<feature type="domain" description="Tetrahydrofolate dehydrogenase/cyclohydrolase catalytic" evidence="13">
    <location>
        <begin position="15"/>
        <end position="130"/>
    </location>
</feature>
<dbReference type="EC" id="3.5.4.9" evidence="12"/>
<keyword evidence="11 12" id="KW-0511">Multifunctional enzyme</keyword>
<comment type="caution">
    <text evidence="12">Lacks conserved residue(s) required for the propagation of feature annotation.</text>
</comment>
<dbReference type="Gene3D" id="3.40.50.720">
    <property type="entry name" value="NAD(P)-binding Rossmann-like Domain"/>
    <property type="match status" value="1"/>
</dbReference>
<evidence type="ECO:0000256" key="10">
    <source>
        <dbReference type="ARBA" id="ARBA00023167"/>
    </source>
</evidence>
<keyword evidence="9 12" id="KW-0368">Histidine biosynthesis</keyword>
<dbReference type="GO" id="GO:0004488">
    <property type="term" value="F:methylenetetrahydrofolate dehydrogenase (NADP+) activity"/>
    <property type="evidence" value="ECO:0007669"/>
    <property type="project" value="UniProtKB-UniRule"/>
</dbReference>
<keyword evidence="6 12" id="KW-0378">Hydrolase</keyword>
<dbReference type="CDD" id="cd01080">
    <property type="entry name" value="NAD_bind_m-THF_DH_Cyclohyd"/>
    <property type="match status" value="1"/>
</dbReference>
<evidence type="ECO:0000256" key="7">
    <source>
        <dbReference type="ARBA" id="ARBA00022857"/>
    </source>
</evidence>
<dbReference type="NCBIfam" id="NF010783">
    <property type="entry name" value="PRK14186.1"/>
    <property type="match status" value="1"/>
</dbReference>
<keyword evidence="8 12" id="KW-0560">Oxidoreductase</keyword>
<keyword evidence="10 12" id="KW-0486">Methionine biosynthesis</keyword>
<dbReference type="PANTHER" id="PTHR48099">
    <property type="entry name" value="C-1-TETRAHYDROFOLATE SYNTHASE, CYTOPLASMIC-RELATED"/>
    <property type="match status" value="1"/>
</dbReference>
<dbReference type="RefSeq" id="WP_135944976.1">
    <property type="nucleotide sequence ID" value="NZ_BMEI01000002.1"/>
</dbReference>
<dbReference type="NCBIfam" id="NF010785">
    <property type="entry name" value="PRK14188.1"/>
    <property type="match status" value="1"/>
</dbReference>
<dbReference type="HAMAP" id="MF_01576">
    <property type="entry name" value="THF_DHG_CYH"/>
    <property type="match status" value="1"/>
</dbReference>
<dbReference type="InterPro" id="IPR020867">
    <property type="entry name" value="THF_DH/CycHdrlase_CS"/>
</dbReference>
<dbReference type="SUPFAM" id="SSF53223">
    <property type="entry name" value="Aminoacid dehydrogenase-like, N-terminal domain"/>
    <property type="match status" value="1"/>
</dbReference>
<dbReference type="PROSITE" id="PS00767">
    <property type="entry name" value="THF_DHG_CYH_2"/>
    <property type="match status" value="1"/>
</dbReference>
<dbReference type="PRINTS" id="PR00085">
    <property type="entry name" value="THFDHDRGNASE"/>
</dbReference>
<evidence type="ECO:0000256" key="9">
    <source>
        <dbReference type="ARBA" id="ARBA00023102"/>
    </source>
</evidence>
<dbReference type="GO" id="GO:0005829">
    <property type="term" value="C:cytosol"/>
    <property type="evidence" value="ECO:0007669"/>
    <property type="project" value="TreeGrafter"/>
</dbReference>
<comment type="caution">
    <text evidence="15">The sequence shown here is derived from an EMBL/GenBank/DDBJ whole genome shotgun (WGS) entry which is preliminary data.</text>
</comment>